<reference evidence="5" key="1">
    <citation type="journal article" date="2020" name="Stud. Mycol.">
        <title>101 Dothideomycetes genomes: a test case for predicting lifestyles and emergence of pathogens.</title>
        <authorList>
            <person name="Haridas S."/>
            <person name="Albert R."/>
            <person name="Binder M."/>
            <person name="Bloem J."/>
            <person name="Labutti K."/>
            <person name="Salamov A."/>
            <person name="Andreopoulos B."/>
            <person name="Baker S."/>
            <person name="Barry K."/>
            <person name="Bills G."/>
            <person name="Bluhm B."/>
            <person name="Cannon C."/>
            <person name="Castanera R."/>
            <person name="Culley D."/>
            <person name="Daum C."/>
            <person name="Ezra D."/>
            <person name="Gonzalez J."/>
            <person name="Henrissat B."/>
            <person name="Kuo A."/>
            <person name="Liang C."/>
            <person name="Lipzen A."/>
            <person name="Lutzoni F."/>
            <person name="Magnuson J."/>
            <person name="Mondo S."/>
            <person name="Nolan M."/>
            <person name="Ohm R."/>
            <person name="Pangilinan J."/>
            <person name="Park H.-J."/>
            <person name="Ramirez L."/>
            <person name="Alfaro M."/>
            <person name="Sun H."/>
            <person name="Tritt A."/>
            <person name="Yoshinaga Y."/>
            <person name="Zwiers L.-H."/>
            <person name="Turgeon B."/>
            <person name="Goodwin S."/>
            <person name="Spatafora J."/>
            <person name="Crous P."/>
            <person name="Grigoriev I."/>
        </authorList>
    </citation>
    <scope>NUCLEOTIDE SEQUENCE</scope>
    <source>
        <strain evidence="5">CBS 133067</strain>
    </source>
</reference>
<feature type="compositionally biased region" description="Basic and acidic residues" evidence="3">
    <location>
        <begin position="13"/>
        <end position="26"/>
    </location>
</feature>
<feature type="region of interest" description="Disordered" evidence="3">
    <location>
        <begin position="1"/>
        <end position="160"/>
    </location>
</feature>
<gene>
    <name evidence="5" type="ORF">NA57DRAFT_38036</name>
</gene>
<dbReference type="GO" id="GO:0005669">
    <property type="term" value="C:transcription factor TFIID complex"/>
    <property type="evidence" value="ECO:0007669"/>
    <property type="project" value="InterPro"/>
</dbReference>
<name>A0A9P4IHF7_9PEZI</name>
<evidence type="ECO:0000313" key="6">
    <source>
        <dbReference type="Proteomes" id="UP000799772"/>
    </source>
</evidence>
<dbReference type="GO" id="GO:0051123">
    <property type="term" value="P:RNA polymerase II preinitiation complex assembly"/>
    <property type="evidence" value="ECO:0007669"/>
    <property type="project" value="TreeGrafter"/>
</dbReference>
<feature type="region of interest" description="Disordered" evidence="3">
    <location>
        <begin position="869"/>
        <end position="929"/>
    </location>
</feature>
<evidence type="ECO:0000259" key="4">
    <source>
        <dbReference type="Pfam" id="PF12157"/>
    </source>
</evidence>
<feature type="region of interest" description="Disordered" evidence="3">
    <location>
        <begin position="1007"/>
        <end position="1050"/>
    </location>
</feature>
<organism evidence="5 6">
    <name type="scientific">Rhizodiscina lignyota</name>
    <dbReference type="NCBI Taxonomy" id="1504668"/>
    <lineage>
        <taxon>Eukaryota</taxon>
        <taxon>Fungi</taxon>
        <taxon>Dikarya</taxon>
        <taxon>Ascomycota</taxon>
        <taxon>Pezizomycotina</taxon>
        <taxon>Dothideomycetes</taxon>
        <taxon>Pleosporomycetidae</taxon>
        <taxon>Aulographales</taxon>
        <taxon>Rhizodiscinaceae</taxon>
        <taxon>Rhizodiscina</taxon>
    </lineage>
</organism>
<feature type="region of interest" description="Disordered" evidence="3">
    <location>
        <begin position="285"/>
        <end position="319"/>
    </location>
</feature>
<keyword evidence="6" id="KW-1185">Reference proteome</keyword>
<comment type="subcellular location">
    <subcellularLocation>
        <location evidence="1">Nucleus</location>
    </subcellularLocation>
</comment>
<feature type="compositionally biased region" description="Basic and acidic residues" evidence="3">
    <location>
        <begin position="889"/>
        <end position="898"/>
    </location>
</feature>
<dbReference type="GO" id="GO:0016251">
    <property type="term" value="F:RNA polymerase II general transcription initiation factor activity"/>
    <property type="evidence" value="ECO:0007669"/>
    <property type="project" value="InterPro"/>
</dbReference>
<comment type="caution">
    <text evidence="5">The sequence shown here is derived from an EMBL/GenBank/DDBJ whole genome shotgun (WGS) entry which is preliminary data.</text>
</comment>
<dbReference type="Pfam" id="PF12157">
    <property type="entry name" value="DUF3591"/>
    <property type="match status" value="1"/>
</dbReference>
<dbReference type="PANTHER" id="PTHR13900">
    <property type="entry name" value="TRANSCRIPTION INITIATION FACTOR TFIID"/>
    <property type="match status" value="1"/>
</dbReference>
<feature type="compositionally biased region" description="Acidic residues" evidence="3">
    <location>
        <begin position="121"/>
        <end position="134"/>
    </location>
</feature>
<sequence>MQPGESLNIPGLDPDRPLDIGEKADDAVDYEDFSDDDLPDEEETPGTNDVLTNGHAHTEVEHSTYDAGQEYEHEERYMDDPDFDDLFGDGAPISSQRIQLPGASPLEDTPVFEGTDYVQDEHEDEEEEEEEDELVREQRALFARAGKPHEEGQEEQEDTSEIMATLWPQFDQDEVARFARLFPQKRAFYVSKAPPKPPKPIQPSKVSFELLQDQAKTFTLTYSGATQRVDPQELERCGLIRTVGPENEEEEQNQEVELDEYDENEKIGNITMKDLAILCEDWDVDRSSSEAGSPPDMTEVSPGSVEATSPSKRHADPADWLVPPKRRRIGERATSESLPIYYETFPSLDDPEATNAILSRRVTLDLNDPRMLIDIQQPDSVQAKAPKPGGEFRKDVNGSFTKSLNRRYNISNDDAYDLLKENHSHKIRSTLSNLTVEHSLPAIKLQYPFYKVKLSARDARSFHRPGLSFKPQGIIKFNKRESKKRKIQRSLAIQQAFDSSKELSLNDNADISLFEYSEEYPMMMSNFGMGSRLVNYYRRKDEEDTSRPKYEWGDTHVLLPQDKSPFSIFGNIAPGEHQPTLHNTMYRAPVWQHSPKGTDFVVGRSTTGMGGQQYYLRNMQNLYVVGQQLPSVEVPGTHSRKVTDAAKKRLKMISWRIYQKHQNDPRRNPPLTNDIIKEHLPGSEIPQNRSKMREFMSYDRDHQVWVPGPKDGKEIPPPDYAGIRRQLKPDEICLLDSMQVGHRHLLDAGYNEDGQNTANNADDGDGGDKEDESLEQQLAPWQLTKNFLNACQSKAMLQLHGAGDPSGRGEAFSFIKTSMKGGFKAQGESVQATIDKVRQKQLGGHSYNVAQQQKDYEEAIRKIWESQKRSLEATTQPGENPEDPDADLDIGHEEDGHDSFMPGRTPRSDFGTPAAFSRREDDSVSQFSRFSANSQKGRVLKIIRHQHDKFGKLERVEEVVNDPKIIRAYVKAKKERERSGITIDQAAPTGDAERDALQRKMLEDELNRLERNKDRRHVREKAKGLHNGSATSPGTPGSPSTGGSKTAGTQRKCANCGMVGHIKTNKKLCPMLNGTMKSGGEFDGSAFGSTSTPVAQTPGGSAFETSPTGTMPPPSAFSP</sequence>
<feature type="compositionally biased region" description="Acidic residues" evidence="3">
    <location>
        <begin position="762"/>
        <end position="773"/>
    </location>
</feature>
<evidence type="ECO:0000313" key="5">
    <source>
        <dbReference type="EMBL" id="KAF2100068.1"/>
    </source>
</evidence>
<dbReference type="EMBL" id="ML978125">
    <property type="protein sequence ID" value="KAF2100068.1"/>
    <property type="molecule type" value="Genomic_DNA"/>
</dbReference>
<dbReference type="InterPro" id="IPR040240">
    <property type="entry name" value="TAF1"/>
</dbReference>
<feature type="domain" description="Transcription initiation factor TFIID subunit 1 histone acetyltransferase" evidence="4">
    <location>
        <begin position="408"/>
        <end position="871"/>
    </location>
</feature>
<proteinExistence type="predicted"/>
<feature type="region of interest" description="Disordered" evidence="3">
    <location>
        <begin position="1083"/>
        <end position="1119"/>
    </location>
</feature>
<feature type="compositionally biased region" description="Pro residues" evidence="3">
    <location>
        <begin position="1110"/>
        <end position="1119"/>
    </location>
</feature>
<dbReference type="GO" id="GO:0017025">
    <property type="term" value="F:TBP-class protein binding"/>
    <property type="evidence" value="ECO:0007669"/>
    <property type="project" value="InterPro"/>
</dbReference>
<dbReference type="GO" id="GO:0004402">
    <property type="term" value="F:histone acetyltransferase activity"/>
    <property type="evidence" value="ECO:0007669"/>
    <property type="project" value="InterPro"/>
</dbReference>
<keyword evidence="2" id="KW-0539">Nucleus</keyword>
<dbReference type="OrthoDB" id="5752at2759"/>
<dbReference type="AlphaFoldDB" id="A0A9P4IHF7"/>
<feature type="compositionally biased region" description="Basic and acidic residues" evidence="3">
    <location>
        <begin position="56"/>
        <end position="79"/>
    </location>
</feature>
<protein>
    <recommendedName>
        <fullName evidence="4">Transcription initiation factor TFIID subunit 1 histone acetyltransferase domain-containing protein</fullName>
    </recommendedName>
</protein>
<evidence type="ECO:0000256" key="2">
    <source>
        <dbReference type="ARBA" id="ARBA00023242"/>
    </source>
</evidence>
<dbReference type="InterPro" id="IPR022591">
    <property type="entry name" value="TAF1_HAT_dom"/>
</dbReference>
<feature type="compositionally biased region" description="Low complexity" evidence="3">
    <location>
        <begin position="1028"/>
        <end position="1049"/>
    </location>
</feature>
<dbReference type="PANTHER" id="PTHR13900:SF0">
    <property type="entry name" value="TRANSCRIPTION INITIATION FACTOR TFIID SUBUNIT 1"/>
    <property type="match status" value="1"/>
</dbReference>
<feature type="region of interest" description="Disordered" evidence="3">
    <location>
        <begin position="749"/>
        <end position="773"/>
    </location>
</feature>
<evidence type="ECO:0000256" key="3">
    <source>
        <dbReference type="SAM" id="MobiDB-lite"/>
    </source>
</evidence>
<feature type="compositionally biased region" description="Acidic residues" evidence="3">
    <location>
        <begin position="27"/>
        <end position="44"/>
    </location>
</feature>
<dbReference type="Proteomes" id="UP000799772">
    <property type="component" value="Unassembled WGS sequence"/>
</dbReference>
<accession>A0A9P4IHF7</accession>
<feature type="compositionally biased region" description="Polar residues" evidence="3">
    <location>
        <begin position="1087"/>
        <end position="1109"/>
    </location>
</feature>
<evidence type="ECO:0000256" key="1">
    <source>
        <dbReference type="ARBA" id="ARBA00004123"/>
    </source>
</evidence>